<organism evidence="4 5">
    <name type="scientific">Streptomyces machairae</name>
    <dbReference type="NCBI Taxonomy" id="3134109"/>
    <lineage>
        <taxon>Bacteria</taxon>
        <taxon>Bacillati</taxon>
        <taxon>Actinomycetota</taxon>
        <taxon>Actinomycetes</taxon>
        <taxon>Kitasatosporales</taxon>
        <taxon>Streptomycetaceae</taxon>
        <taxon>Streptomyces</taxon>
    </lineage>
</organism>
<dbReference type="Pfam" id="PF00912">
    <property type="entry name" value="Transgly"/>
    <property type="match status" value="1"/>
</dbReference>
<dbReference type="SUPFAM" id="SSF53955">
    <property type="entry name" value="Lysozyme-like"/>
    <property type="match status" value="1"/>
</dbReference>
<protein>
    <submittedName>
        <fullName evidence="4">Biosynthetic peptidoglycan transglycosylase</fullName>
    </submittedName>
</protein>
<dbReference type="InterPro" id="IPR050396">
    <property type="entry name" value="Glycosyltr_51/Transpeptidase"/>
</dbReference>
<accession>A0ABU8UPN0</accession>
<dbReference type="PANTHER" id="PTHR32282:SF34">
    <property type="entry name" value="PENICILLIN-BINDING PROTEIN 1A"/>
    <property type="match status" value="1"/>
</dbReference>
<dbReference type="InterPro" id="IPR001264">
    <property type="entry name" value="Glyco_trans_51"/>
</dbReference>
<feature type="compositionally biased region" description="Polar residues" evidence="2">
    <location>
        <begin position="101"/>
        <end position="112"/>
    </location>
</feature>
<dbReference type="Proteomes" id="UP001376459">
    <property type="component" value="Unassembled WGS sequence"/>
</dbReference>
<dbReference type="InterPro" id="IPR023346">
    <property type="entry name" value="Lysozyme-like_dom_sf"/>
</dbReference>
<proteinExistence type="predicted"/>
<name>A0ABU8UPN0_9ACTN</name>
<evidence type="ECO:0000313" key="5">
    <source>
        <dbReference type="Proteomes" id="UP001376459"/>
    </source>
</evidence>
<dbReference type="EMBL" id="JBBKAK010000001">
    <property type="protein sequence ID" value="MEJ8670331.1"/>
    <property type="molecule type" value="Genomic_DNA"/>
</dbReference>
<dbReference type="InterPro" id="IPR036950">
    <property type="entry name" value="PBP_transglycosylase"/>
</dbReference>
<evidence type="ECO:0000259" key="3">
    <source>
        <dbReference type="Pfam" id="PF00912"/>
    </source>
</evidence>
<evidence type="ECO:0000256" key="1">
    <source>
        <dbReference type="ARBA" id="ARBA00022679"/>
    </source>
</evidence>
<gene>
    <name evidence="4" type="ORF">WKI71_23615</name>
</gene>
<keyword evidence="1" id="KW-0808">Transferase</keyword>
<feature type="region of interest" description="Disordered" evidence="2">
    <location>
        <begin position="93"/>
        <end position="112"/>
    </location>
</feature>
<dbReference type="Gene3D" id="1.10.3810.10">
    <property type="entry name" value="Biosynthetic peptidoglycan transglycosylase-like"/>
    <property type="match status" value="1"/>
</dbReference>
<feature type="domain" description="Glycosyl transferase family 51" evidence="3">
    <location>
        <begin position="1"/>
        <end position="94"/>
    </location>
</feature>
<keyword evidence="5" id="KW-1185">Reference proteome</keyword>
<sequence>MQDAVIAAENRSFRTDKGISPRAVARAALATLTGGEPQGGSTITQQYVKNALLSPERSLTRKAREALIAIKLDRTRGKDEILEGYLNTVYFGRAPPGSSPRHATTSAWTRRT</sequence>
<evidence type="ECO:0000313" key="4">
    <source>
        <dbReference type="EMBL" id="MEJ8670331.1"/>
    </source>
</evidence>
<dbReference type="PANTHER" id="PTHR32282">
    <property type="entry name" value="BINDING PROTEIN TRANSPEPTIDASE, PUTATIVE-RELATED"/>
    <property type="match status" value="1"/>
</dbReference>
<evidence type="ECO:0000256" key="2">
    <source>
        <dbReference type="SAM" id="MobiDB-lite"/>
    </source>
</evidence>
<reference evidence="4 5" key="1">
    <citation type="submission" date="2024-03" db="EMBL/GenBank/DDBJ databases">
        <title>Novel Streptomyces species of biotechnological and ecological value are a feature of Machair soil.</title>
        <authorList>
            <person name="Prole J.R."/>
            <person name="Goodfellow M."/>
            <person name="Allenby N."/>
            <person name="Ward A.C."/>
        </authorList>
    </citation>
    <scope>NUCLEOTIDE SEQUENCE [LARGE SCALE GENOMIC DNA]</scope>
    <source>
        <strain evidence="4 5">MS1.AVA.1</strain>
    </source>
</reference>
<comment type="caution">
    <text evidence="4">The sequence shown here is derived from an EMBL/GenBank/DDBJ whole genome shotgun (WGS) entry which is preliminary data.</text>
</comment>